<dbReference type="GO" id="GO:0052621">
    <property type="term" value="F:diguanylate cyclase activity"/>
    <property type="evidence" value="ECO:0007669"/>
    <property type="project" value="TreeGrafter"/>
</dbReference>
<dbReference type="EMBL" id="JACOPN010000007">
    <property type="protein sequence ID" value="MBC5717833.1"/>
    <property type="molecule type" value="Genomic_DNA"/>
</dbReference>
<gene>
    <name evidence="3" type="ORF">H8S55_10925</name>
</gene>
<dbReference type="PANTHER" id="PTHR45138:SF9">
    <property type="entry name" value="DIGUANYLATE CYCLASE DGCM-RELATED"/>
    <property type="match status" value="1"/>
</dbReference>
<evidence type="ECO:0000313" key="4">
    <source>
        <dbReference type="Proteomes" id="UP000602260"/>
    </source>
</evidence>
<accession>A0A8J6IZR7</accession>
<keyword evidence="1" id="KW-0472">Membrane</keyword>
<keyword evidence="4" id="KW-1185">Reference proteome</keyword>
<comment type="caution">
    <text evidence="3">The sequence shown here is derived from an EMBL/GenBank/DDBJ whole genome shotgun (WGS) entry which is preliminary data.</text>
</comment>
<dbReference type="InterPro" id="IPR000160">
    <property type="entry name" value="GGDEF_dom"/>
</dbReference>
<organism evidence="3 4">
    <name type="scientific">Flintibacter faecis</name>
    <dbReference type="NCBI Taxonomy" id="2763047"/>
    <lineage>
        <taxon>Bacteria</taxon>
        <taxon>Bacillati</taxon>
        <taxon>Bacillota</taxon>
        <taxon>Clostridia</taxon>
        <taxon>Eubacteriales</taxon>
        <taxon>Flintibacter</taxon>
    </lineage>
</organism>
<feature type="transmembrane region" description="Helical" evidence="1">
    <location>
        <begin position="37"/>
        <end position="57"/>
    </location>
</feature>
<protein>
    <submittedName>
        <fullName evidence="3">GGDEF domain-containing protein</fullName>
    </submittedName>
</protein>
<name>A0A8J6IZR7_9FIRM</name>
<feature type="transmembrane region" description="Helical" evidence="1">
    <location>
        <begin position="162"/>
        <end position="182"/>
    </location>
</feature>
<evidence type="ECO:0000313" key="3">
    <source>
        <dbReference type="EMBL" id="MBC5717833.1"/>
    </source>
</evidence>
<dbReference type="Gene3D" id="3.30.70.270">
    <property type="match status" value="1"/>
</dbReference>
<feature type="transmembrane region" description="Helical" evidence="1">
    <location>
        <begin position="101"/>
        <end position="122"/>
    </location>
</feature>
<dbReference type="InterPro" id="IPR050469">
    <property type="entry name" value="Diguanylate_Cyclase"/>
</dbReference>
<feature type="transmembrane region" description="Helical" evidence="1">
    <location>
        <begin position="69"/>
        <end position="89"/>
    </location>
</feature>
<dbReference type="Proteomes" id="UP000602260">
    <property type="component" value="Unassembled WGS sequence"/>
</dbReference>
<keyword evidence="1" id="KW-0812">Transmembrane</keyword>
<dbReference type="AlphaFoldDB" id="A0A8J6IZR7"/>
<dbReference type="PANTHER" id="PTHR45138">
    <property type="entry name" value="REGULATORY COMPONENTS OF SENSORY TRANSDUCTION SYSTEM"/>
    <property type="match status" value="1"/>
</dbReference>
<dbReference type="PROSITE" id="PS50887">
    <property type="entry name" value="GGDEF"/>
    <property type="match status" value="1"/>
</dbReference>
<feature type="transmembrane region" description="Helical" evidence="1">
    <location>
        <begin position="134"/>
        <end position="155"/>
    </location>
</feature>
<feature type="domain" description="GGDEF" evidence="2">
    <location>
        <begin position="233"/>
        <end position="354"/>
    </location>
</feature>
<dbReference type="RefSeq" id="WP_186878997.1">
    <property type="nucleotide sequence ID" value="NZ_JACOPN010000007.1"/>
</dbReference>
<proteinExistence type="predicted"/>
<evidence type="ECO:0000256" key="1">
    <source>
        <dbReference type="SAM" id="Phobius"/>
    </source>
</evidence>
<dbReference type="CDD" id="cd01949">
    <property type="entry name" value="GGDEF"/>
    <property type="match status" value="1"/>
</dbReference>
<dbReference type="Pfam" id="PF00990">
    <property type="entry name" value="GGDEF"/>
    <property type="match status" value="1"/>
</dbReference>
<dbReference type="InterPro" id="IPR029787">
    <property type="entry name" value="Nucleotide_cyclase"/>
</dbReference>
<evidence type="ECO:0000259" key="2">
    <source>
        <dbReference type="PROSITE" id="PS50887"/>
    </source>
</evidence>
<reference evidence="3" key="1">
    <citation type="submission" date="2020-08" db="EMBL/GenBank/DDBJ databases">
        <title>Genome public.</title>
        <authorList>
            <person name="Liu C."/>
            <person name="Sun Q."/>
        </authorList>
    </citation>
    <scope>NUCLEOTIDE SEQUENCE</scope>
    <source>
        <strain evidence="3">BX5</strain>
    </source>
</reference>
<keyword evidence="1" id="KW-1133">Transmembrane helix</keyword>
<sequence length="354" mass="39829">MTAYYSAMIYLTCFAMGIMALIVQSSDWLDREKQRQFQVIFATVVAAAGAEWLTVLLDGSGPGLRWLHLGVKVLELSIAPFVAVEFLRALDAEGRARQLKWLLIVHVAVELAAAPFGLIVAFDERNAYYHGELYWIYVAVYFTAALVFIWEGVCFSRRNQAAGGNIMALILLFFVSGVGMRLCNRQIRADYPCLAFAVMFTYLYYSGVVQNTDALTGLRNRRGYDSRLARLRCPVTLLMMDVNRFKEVNDHYGHQRGDQVLQTIARAMHQAYGREGQCYRIGGDEFCVIFDGNRTQAQARTEQFKTLLAAEREKLPCLPDVAVGMTPFDPAETDAGSAIKRADREMYENKTAGK</sequence>
<feature type="transmembrane region" description="Helical" evidence="1">
    <location>
        <begin position="6"/>
        <end position="25"/>
    </location>
</feature>
<dbReference type="NCBIfam" id="TIGR00254">
    <property type="entry name" value="GGDEF"/>
    <property type="match status" value="1"/>
</dbReference>
<dbReference type="SUPFAM" id="SSF55073">
    <property type="entry name" value="Nucleotide cyclase"/>
    <property type="match status" value="1"/>
</dbReference>
<dbReference type="InterPro" id="IPR043128">
    <property type="entry name" value="Rev_trsase/Diguanyl_cyclase"/>
</dbReference>
<dbReference type="SMART" id="SM00267">
    <property type="entry name" value="GGDEF"/>
    <property type="match status" value="1"/>
</dbReference>